<dbReference type="InterPro" id="IPR011990">
    <property type="entry name" value="TPR-like_helical_dom_sf"/>
</dbReference>
<dbReference type="InterPro" id="IPR033985">
    <property type="entry name" value="SusD-like_N"/>
</dbReference>
<evidence type="ECO:0000256" key="5">
    <source>
        <dbReference type="ARBA" id="ARBA00023237"/>
    </source>
</evidence>
<feature type="domain" description="RagB/SusD" evidence="6">
    <location>
        <begin position="345"/>
        <end position="461"/>
    </location>
</feature>
<keyword evidence="9" id="KW-1185">Reference proteome</keyword>
<dbReference type="AlphaFoldDB" id="A0A7G9QH88"/>
<dbReference type="RefSeq" id="WP_187593184.1">
    <property type="nucleotide sequence ID" value="NZ_CP060723.1"/>
</dbReference>
<dbReference type="KEGG" id="proe:H9L23_00925"/>
<keyword evidence="5" id="KW-0998">Cell outer membrane</keyword>
<evidence type="ECO:0000256" key="1">
    <source>
        <dbReference type="ARBA" id="ARBA00004442"/>
    </source>
</evidence>
<evidence type="ECO:0000313" key="8">
    <source>
        <dbReference type="EMBL" id="QNN42713.1"/>
    </source>
</evidence>
<dbReference type="Proteomes" id="UP000515806">
    <property type="component" value="Chromosome"/>
</dbReference>
<dbReference type="PROSITE" id="PS51257">
    <property type="entry name" value="PROKAR_LIPOPROTEIN"/>
    <property type="match status" value="1"/>
</dbReference>
<accession>A0A7G9QH88</accession>
<evidence type="ECO:0000256" key="2">
    <source>
        <dbReference type="ARBA" id="ARBA00006275"/>
    </source>
</evidence>
<evidence type="ECO:0000313" key="9">
    <source>
        <dbReference type="Proteomes" id="UP000515806"/>
    </source>
</evidence>
<evidence type="ECO:0000259" key="6">
    <source>
        <dbReference type="Pfam" id="PF07980"/>
    </source>
</evidence>
<protein>
    <submittedName>
        <fullName evidence="8">RagB/SusD family nutrient uptake outer membrane protein</fullName>
    </submittedName>
</protein>
<gene>
    <name evidence="8" type="ORF">H9L23_00925</name>
</gene>
<feature type="domain" description="SusD-like N-terminal" evidence="7">
    <location>
        <begin position="30"/>
        <end position="232"/>
    </location>
</feature>
<comment type="similarity">
    <text evidence="2">Belongs to the SusD family.</text>
</comment>
<reference evidence="8 9" key="1">
    <citation type="submission" date="2020-08" db="EMBL/GenBank/DDBJ databases">
        <title>Genome sequence of Pedobacter roseus KACC 11594T.</title>
        <authorList>
            <person name="Hyun D.-W."/>
            <person name="Bae J.-W."/>
        </authorList>
    </citation>
    <scope>NUCLEOTIDE SEQUENCE [LARGE SCALE GENOMIC DNA]</scope>
    <source>
        <strain evidence="8 9">KACC 11594</strain>
    </source>
</reference>
<organism evidence="8 9">
    <name type="scientific">Pedobacter roseus</name>
    <dbReference type="NCBI Taxonomy" id="336820"/>
    <lineage>
        <taxon>Bacteria</taxon>
        <taxon>Pseudomonadati</taxon>
        <taxon>Bacteroidota</taxon>
        <taxon>Sphingobacteriia</taxon>
        <taxon>Sphingobacteriales</taxon>
        <taxon>Sphingobacteriaceae</taxon>
        <taxon>Pedobacter</taxon>
    </lineage>
</organism>
<dbReference type="Pfam" id="PF07980">
    <property type="entry name" value="SusD_RagB"/>
    <property type="match status" value="1"/>
</dbReference>
<dbReference type="SUPFAM" id="SSF48452">
    <property type="entry name" value="TPR-like"/>
    <property type="match status" value="1"/>
</dbReference>
<evidence type="ECO:0000256" key="3">
    <source>
        <dbReference type="ARBA" id="ARBA00022729"/>
    </source>
</evidence>
<keyword evidence="3" id="KW-0732">Signal</keyword>
<dbReference type="InterPro" id="IPR012944">
    <property type="entry name" value="SusD_RagB_dom"/>
</dbReference>
<keyword evidence="4" id="KW-0472">Membrane</keyword>
<comment type="subcellular location">
    <subcellularLocation>
        <location evidence="1">Cell outer membrane</location>
    </subcellularLocation>
</comment>
<dbReference type="Gene3D" id="1.25.40.390">
    <property type="match status" value="1"/>
</dbReference>
<dbReference type="EMBL" id="CP060723">
    <property type="protein sequence ID" value="QNN42713.1"/>
    <property type="molecule type" value="Genomic_DNA"/>
</dbReference>
<evidence type="ECO:0000259" key="7">
    <source>
        <dbReference type="Pfam" id="PF14322"/>
    </source>
</evidence>
<proteinExistence type="inferred from homology"/>
<evidence type="ECO:0000256" key="4">
    <source>
        <dbReference type="ARBA" id="ARBA00023136"/>
    </source>
</evidence>
<dbReference type="Pfam" id="PF14322">
    <property type="entry name" value="SusD-like_3"/>
    <property type="match status" value="1"/>
</dbReference>
<name>A0A7G9QH88_9SPHI</name>
<dbReference type="GO" id="GO:0009279">
    <property type="term" value="C:cell outer membrane"/>
    <property type="evidence" value="ECO:0007669"/>
    <property type="project" value="UniProtKB-SubCell"/>
</dbReference>
<sequence length="463" mass="52032">MKNSTKQIYKAFIFANLVLPVFFLASCEKKFLEEKPNNALVIPQTISELQALLDNYRFFVQNVGPSLNQAASDDFTISDVGLKSLQSYERDSYLWSKDLLMFSLEWEYPYRQILYTNVVLEGLQKIVPSDKEKDSYTSLKGMALFLRAQALYNLSQTFCEVYTPSNAQSSPGVPIPLSADVTKRYERGPLGQTYSQILEDLELSSTLLPQTTTYLTRPSKAAASALKARVFLSMQKYGDALREADNALSANSNLIDFNTLSTTSTRSFPLALTSGNKEIIYYSSLILNVFTTSTQNSVNSTLFAMYDVNDLRKAIFFNNRGNGIYTFKGSYSGDSYLFSGSATNEMFLIRAECRSRLGDLAGATADLNTLLVKRYKTGTYIPVTSISADEVLETILRERRKELLARGLRWGDLRRLNLDSRFSKSIQKTAEGVTYILPAGDPRYVFPIPLSELAYHNIAQNPR</sequence>